<accession>A0A2T3HK30</accession>
<protein>
    <submittedName>
        <fullName evidence="4">Response regulator</fullName>
    </submittedName>
</protein>
<feature type="domain" description="Response regulatory" evidence="3">
    <location>
        <begin position="16"/>
        <end position="130"/>
    </location>
</feature>
<reference evidence="4 5" key="1">
    <citation type="submission" date="2018-03" db="EMBL/GenBank/DDBJ databases">
        <authorList>
            <person name="Keele B.F."/>
        </authorList>
    </citation>
    <scope>NUCLEOTIDE SEQUENCE [LARGE SCALE GENOMIC DNA]</scope>
    <source>
        <strain evidence="4 5">YL28-9</strain>
    </source>
</reference>
<sequence length="137" mass="15317">MPEEPALFDLHGRPPRILLVEDDPALSEILSELFADEGLELACLSETTDIIPAIEQFCPDLVLLDYLLPLTNGGELCSQIKNHSSTRTLPVIIYSAFPRLLMSIGGYGCDRFLEKPFDLKNLLCQVREVLAGKRQLF</sequence>
<dbReference type="SUPFAM" id="SSF52172">
    <property type="entry name" value="CheY-like"/>
    <property type="match status" value="1"/>
</dbReference>
<dbReference type="RefSeq" id="WP_107215058.1">
    <property type="nucleotide sequence ID" value="NZ_KZ686269.1"/>
</dbReference>
<dbReference type="PANTHER" id="PTHR44591:SF3">
    <property type="entry name" value="RESPONSE REGULATORY DOMAIN-CONTAINING PROTEIN"/>
    <property type="match status" value="1"/>
</dbReference>
<dbReference type="PANTHER" id="PTHR44591">
    <property type="entry name" value="STRESS RESPONSE REGULATOR PROTEIN 1"/>
    <property type="match status" value="1"/>
</dbReference>
<evidence type="ECO:0000259" key="3">
    <source>
        <dbReference type="PROSITE" id="PS50110"/>
    </source>
</evidence>
<evidence type="ECO:0000313" key="4">
    <source>
        <dbReference type="EMBL" id="PST82797.1"/>
    </source>
</evidence>
<feature type="modified residue" description="4-aspartylphosphate" evidence="2">
    <location>
        <position position="65"/>
    </location>
</feature>
<dbReference type="Proteomes" id="UP000240912">
    <property type="component" value="Unassembled WGS sequence"/>
</dbReference>
<dbReference type="OrthoDB" id="795853at2"/>
<dbReference type="Gene3D" id="3.40.50.2300">
    <property type="match status" value="1"/>
</dbReference>
<keyword evidence="5" id="KW-1185">Reference proteome</keyword>
<proteinExistence type="predicted"/>
<name>A0A2T3HK30_9SPHI</name>
<organism evidence="4 5">
    <name type="scientific">Pedobacter yulinensis</name>
    <dbReference type="NCBI Taxonomy" id="2126353"/>
    <lineage>
        <taxon>Bacteria</taxon>
        <taxon>Pseudomonadati</taxon>
        <taxon>Bacteroidota</taxon>
        <taxon>Sphingobacteriia</taxon>
        <taxon>Sphingobacteriales</taxon>
        <taxon>Sphingobacteriaceae</taxon>
        <taxon>Pedobacter</taxon>
    </lineage>
</organism>
<dbReference type="EMBL" id="PYLS01000005">
    <property type="protein sequence ID" value="PST82797.1"/>
    <property type="molecule type" value="Genomic_DNA"/>
</dbReference>
<dbReference type="InterPro" id="IPR001789">
    <property type="entry name" value="Sig_transdc_resp-reg_receiver"/>
</dbReference>
<dbReference type="Pfam" id="PF00072">
    <property type="entry name" value="Response_reg"/>
    <property type="match status" value="1"/>
</dbReference>
<dbReference type="InterPro" id="IPR011006">
    <property type="entry name" value="CheY-like_superfamily"/>
</dbReference>
<evidence type="ECO:0000256" key="2">
    <source>
        <dbReference type="PROSITE-ProRule" id="PRU00169"/>
    </source>
</evidence>
<dbReference type="InterPro" id="IPR050595">
    <property type="entry name" value="Bact_response_regulator"/>
</dbReference>
<dbReference type="PROSITE" id="PS50110">
    <property type="entry name" value="RESPONSE_REGULATORY"/>
    <property type="match status" value="1"/>
</dbReference>
<evidence type="ECO:0000256" key="1">
    <source>
        <dbReference type="ARBA" id="ARBA00022553"/>
    </source>
</evidence>
<dbReference type="SMART" id="SM00448">
    <property type="entry name" value="REC"/>
    <property type="match status" value="1"/>
</dbReference>
<dbReference type="AlphaFoldDB" id="A0A2T3HK30"/>
<gene>
    <name evidence="4" type="ORF">C7T94_09140</name>
</gene>
<comment type="caution">
    <text evidence="4">The sequence shown here is derived from an EMBL/GenBank/DDBJ whole genome shotgun (WGS) entry which is preliminary data.</text>
</comment>
<dbReference type="GO" id="GO:0000160">
    <property type="term" value="P:phosphorelay signal transduction system"/>
    <property type="evidence" value="ECO:0007669"/>
    <property type="project" value="InterPro"/>
</dbReference>
<keyword evidence="1 2" id="KW-0597">Phosphoprotein</keyword>
<evidence type="ECO:0000313" key="5">
    <source>
        <dbReference type="Proteomes" id="UP000240912"/>
    </source>
</evidence>